<name>A0A4Z2BEM7_9TELE</name>
<gene>
    <name evidence="1" type="ORF">fugu_003854</name>
</gene>
<dbReference type="Proteomes" id="UP000516260">
    <property type="component" value="Chromosome 4"/>
</dbReference>
<accession>A0A4Z2BEM7</accession>
<protein>
    <submittedName>
        <fullName evidence="1">Uncharacterized protein</fullName>
    </submittedName>
</protein>
<organism evidence="1 2">
    <name type="scientific">Takifugu bimaculatus</name>
    <dbReference type="NCBI Taxonomy" id="433685"/>
    <lineage>
        <taxon>Eukaryota</taxon>
        <taxon>Metazoa</taxon>
        <taxon>Chordata</taxon>
        <taxon>Craniata</taxon>
        <taxon>Vertebrata</taxon>
        <taxon>Euteleostomi</taxon>
        <taxon>Actinopterygii</taxon>
        <taxon>Neopterygii</taxon>
        <taxon>Teleostei</taxon>
        <taxon>Neoteleostei</taxon>
        <taxon>Acanthomorphata</taxon>
        <taxon>Eupercaria</taxon>
        <taxon>Tetraodontiformes</taxon>
        <taxon>Tetradontoidea</taxon>
        <taxon>Tetraodontidae</taxon>
        <taxon>Takifugu</taxon>
    </lineage>
</organism>
<sequence length="105" mass="11869">MKRRDGWKAERGDDISGGYSEEINKFSYCSHIVYFKSPADLMMASASFAESDPDFSFISLFCCTSVEVKEWQPAAGTEPYGPQRMDSSTIPNKTVLNYTAFHKNF</sequence>
<reference evidence="1 2" key="1">
    <citation type="submission" date="2019-04" db="EMBL/GenBank/DDBJ databases">
        <title>The sequence and de novo assembly of Takifugu bimaculatus genome using PacBio and Hi-C technologies.</title>
        <authorList>
            <person name="Xu P."/>
            <person name="Liu B."/>
            <person name="Zhou Z."/>
        </authorList>
    </citation>
    <scope>NUCLEOTIDE SEQUENCE [LARGE SCALE GENOMIC DNA]</scope>
    <source>
        <strain evidence="1">TB-2018</strain>
        <tissue evidence="1">Muscle</tissue>
    </source>
</reference>
<proteinExistence type="predicted"/>
<evidence type="ECO:0000313" key="2">
    <source>
        <dbReference type="Proteomes" id="UP000516260"/>
    </source>
</evidence>
<dbReference type="EMBL" id="SWLE01000017">
    <property type="protein sequence ID" value="TNM89620.1"/>
    <property type="molecule type" value="Genomic_DNA"/>
</dbReference>
<evidence type="ECO:0000313" key="1">
    <source>
        <dbReference type="EMBL" id="TNM89620.1"/>
    </source>
</evidence>
<dbReference type="AlphaFoldDB" id="A0A4Z2BEM7"/>
<keyword evidence="2" id="KW-1185">Reference proteome</keyword>
<comment type="caution">
    <text evidence="1">The sequence shown here is derived from an EMBL/GenBank/DDBJ whole genome shotgun (WGS) entry which is preliminary data.</text>
</comment>